<keyword evidence="5 7" id="KW-0472">Membrane</keyword>
<dbReference type="PANTHER" id="PTHR30482">
    <property type="entry name" value="HIGH-AFFINITY BRANCHED-CHAIN AMINO ACID TRANSPORT SYSTEM PERMEASE"/>
    <property type="match status" value="1"/>
</dbReference>
<gene>
    <name evidence="8" type="ORF">E6H02_10495</name>
</gene>
<dbReference type="GO" id="GO:0015658">
    <property type="term" value="F:branched-chain amino acid transmembrane transporter activity"/>
    <property type="evidence" value="ECO:0007669"/>
    <property type="project" value="InterPro"/>
</dbReference>
<dbReference type="Pfam" id="PF02653">
    <property type="entry name" value="BPD_transp_2"/>
    <property type="match status" value="1"/>
</dbReference>
<feature type="transmembrane region" description="Helical" evidence="7">
    <location>
        <begin position="191"/>
        <end position="209"/>
    </location>
</feature>
<evidence type="ECO:0000256" key="2">
    <source>
        <dbReference type="ARBA" id="ARBA00022475"/>
    </source>
</evidence>
<dbReference type="InterPro" id="IPR001851">
    <property type="entry name" value="ABC_transp_permease"/>
</dbReference>
<keyword evidence="3 7" id="KW-0812">Transmembrane</keyword>
<dbReference type="GO" id="GO:0005886">
    <property type="term" value="C:plasma membrane"/>
    <property type="evidence" value="ECO:0007669"/>
    <property type="project" value="UniProtKB-SubCell"/>
</dbReference>
<feature type="transmembrane region" description="Helical" evidence="7">
    <location>
        <begin position="107"/>
        <end position="126"/>
    </location>
</feature>
<name>A0A537LJA1_9BACT</name>
<feature type="transmembrane region" description="Helical" evidence="7">
    <location>
        <begin position="132"/>
        <end position="154"/>
    </location>
</feature>
<dbReference type="InterPro" id="IPR043428">
    <property type="entry name" value="LivM-like"/>
</dbReference>
<accession>A0A537LJA1</accession>
<comment type="subcellular location">
    <subcellularLocation>
        <location evidence="1">Cell membrane</location>
        <topology evidence="1">Multi-pass membrane protein</topology>
    </subcellularLocation>
</comment>
<evidence type="ECO:0000256" key="1">
    <source>
        <dbReference type="ARBA" id="ARBA00004651"/>
    </source>
</evidence>
<dbReference type="CDD" id="cd06581">
    <property type="entry name" value="TM_PBP1_LivM_like"/>
    <property type="match status" value="1"/>
</dbReference>
<dbReference type="EMBL" id="VBAM01000427">
    <property type="protein sequence ID" value="TMJ08073.1"/>
    <property type="molecule type" value="Genomic_DNA"/>
</dbReference>
<feature type="compositionally biased region" description="Basic residues" evidence="6">
    <location>
        <begin position="1"/>
        <end position="13"/>
    </location>
</feature>
<sequence>MGDRRRPGRGLRGHRGEFLRDLPPGRAAVHPARLRDRGARRVREHPGDVAGGRARRRHRDGHRPVPSPRLQRCVRLRIVSLPGPVPAPGAVRALLVSTRRTPRGRRWGGLLGLAGGIIAVGYPLPFQWSGVIYFQTVGFLVLLYSALGIAWNIIGGWCGQFDFGPMVFFGTGAYAMGAAVKFLGFNPWAGFAAAMLFTVAFSALVTFPITRLRDHYFAIATNAIWLIALPICSRTAGSRNWHSTTWSWRTSRSSS</sequence>
<evidence type="ECO:0000256" key="4">
    <source>
        <dbReference type="ARBA" id="ARBA00022989"/>
    </source>
</evidence>
<feature type="region of interest" description="Disordered" evidence="6">
    <location>
        <begin position="1"/>
        <end position="66"/>
    </location>
</feature>
<organism evidence="8 9">
    <name type="scientific">Candidatus Segetimicrobium genomatis</name>
    <dbReference type="NCBI Taxonomy" id="2569760"/>
    <lineage>
        <taxon>Bacteria</taxon>
        <taxon>Bacillati</taxon>
        <taxon>Candidatus Sysuimicrobiota</taxon>
        <taxon>Candidatus Sysuimicrobiia</taxon>
        <taxon>Candidatus Sysuimicrobiales</taxon>
        <taxon>Candidatus Segetimicrobiaceae</taxon>
        <taxon>Candidatus Segetimicrobium</taxon>
    </lineage>
</organism>
<dbReference type="PANTHER" id="PTHR30482:SF10">
    <property type="entry name" value="HIGH-AFFINITY BRANCHED-CHAIN AMINO ACID TRANSPORT PROTEIN BRAE"/>
    <property type="match status" value="1"/>
</dbReference>
<comment type="caution">
    <text evidence="8">The sequence shown here is derived from an EMBL/GenBank/DDBJ whole genome shotgun (WGS) entry which is preliminary data.</text>
</comment>
<keyword evidence="4 7" id="KW-1133">Transmembrane helix</keyword>
<evidence type="ECO:0000256" key="3">
    <source>
        <dbReference type="ARBA" id="ARBA00022692"/>
    </source>
</evidence>
<feature type="compositionally biased region" description="Basic and acidic residues" evidence="6">
    <location>
        <begin position="33"/>
        <end position="47"/>
    </location>
</feature>
<dbReference type="Proteomes" id="UP000320393">
    <property type="component" value="Unassembled WGS sequence"/>
</dbReference>
<protein>
    <submittedName>
        <fullName evidence="8">Branched-chain amino acid ABC transporter permease</fullName>
    </submittedName>
</protein>
<proteinExistence type="predicted"/>
<feature type="transmembrane region" description="Helical" evidence="7">
    <location>
        <begin position="166"/>
        <end position="185"/>
    </location>
</feature>
<reference evidence="8 9" key="1">
    <citation type="journal article" date="2019" name="Nat. Microbiol.">
        <title>Mediterranean grassland soil C-N compound turnover is dependent on rainfall and depth, and is mediated by genomically divergent microorganisms.</title>
        <authorList>
            <person name="Diamond S."/>
            <person name="Andeer P.F."/>
            <person name="Li Z."/>
            <person name="Crits-Christoph A."/>
            <person name="Burstein D."/>
            <person name="Anantharaman K."/>
            <person name="Lane K.R."/>
            <person name="Thomas B.C."/>
            <person name="Pan C."/>
            <person name="Northen T.R."/>
            <person name="Banfield J.F."/>
        </authorList>
    </citation>
    <scope>NUCLEOTIDE SEQUENCE [LARGE SCALE GENOMIC DNA]</scope>
    <source>
        <strain evidence="8">NP_5</strain>
    </source>
</reference>
<dbReference type="AlphaFoldDB" id="A0A537LJA1"/>
<evidence type="ECO:0000313" key="9">
    <source>
        <dbReference type="Proteomes" id="UP000320393"/>
    </source>
</evidence>
<evidence type="ECO:0000313" key="8">
    <source>
        <dbReference type="EMBL" id="TMJ08073.1"/>
    </source>
</evidence>
<evidence type="ECO:0000256" key="7">
    <source>
        <dbReference type="SAM" id="Phobius"/>
    </source>
</evidence>
<evidence type="ECO:0000256" key="5">
    <source>
        <dbReference type="ARBA" id="ARBA00023136"/>
    </source>
</evidence>
<evidence type="ECO:0000256" key="6">
    <source>
        <dbReference type="SAM" id="MobiDB-lite"/>
    </source>
</evidence>
<keyword evidence="2" id="KW-1003">Cell membrane</keyword>
<feature type="transmembrane region" description="Helical" evidence="7">
    <location>
        <begin position="216"/>
        <end position="236"/>
    </location>
</feature>